<proteinExistence type="predicted"/>
<sequence length="277" mass="31898">MQGDVICGNYRVFFSDFEANSKSRKSRSLRIARGNSVSRSLWIAHLCLAKNQRFRYAAFGYLARYGSLEETQHLARYGSLEETQHLARYGSLEETQHLARYGSLEETQHLARYGSLEETQHLARYGSLDRKENMKNKWVVVANRSEAKIFEYKGARKGLELLESMKNPKGRMKNRELILNSSKRVKAQRVAFDTESVQEPKRKVAESFASQISDVIAQGRKSNRFLSLVLISEPRFLGMLLDKMDRKSQSMIFHKMGKDITATNNRAILSHLREILV</sequence>
<name>A0A2P1QNG5_9LEPT</name>
<dbReference type="Proteomes" id="UP000033961">
    <property type="component" value="Chromosome I"/>
</dbReference>
<dbReference type="AlphaFoldDB" id="A0A2P1QNG5"/>
<dbReference type="EMBL" id="CP027843">
    <property type="protein sequence ID" value="AVQ10425.1"/>
    <property type="molecule type" value="Genomic_DNA"/>
</dbReference>
<evidence type="ECO:0000313" key="1">
    <source>
        <dbReference type="EMBL" id="AVQ10425.1"/>
    </source>
</evidence>
<protein>
    <submittedName>
        <fullName evidence="1">Host cell attachment protein</fullName>
    </submittedName>
</protein>
<accession>A0A2P1QNG5</accession>
<dbReference type="Pfam" id="PF10116">
    <property type="entry name" value="Host_attach"/>
    <property type="match status" value="1"/>
</dbReference>
<evidence type="ECO:0000313" key="2">
    <source>
        <dbReference type="Proteomes" id="UP000033961"/>
    </source>
</evidence>
<dbReference type="InterPro" id="IPR019291">
    <property type="entry name" value="Host_attachment_protein"/>
</dbReference>
<reference evidence="1 2" key="1">
    <citation type="journal article" date="2015" name="Genome Announc.">
        <title>Draft Genome Sequences of Leptospira santarosai Strains U160, U164, and U233, Isolated from Asymptomatic Cattle.</title>
        <authorList>
            <person name="Kremer F.S."/>
            <person name="Eslabao M.R."/>
            <person name="Provisor M."/>
            <person name="Woloski R.D."/>
            <person name="Ramires O.V."/>
            <person name="Moreno L.Z."/>
            <person name="Moreno A.M."/>
            <person name="Hamond C."/>
            <person name="Lilenbaum W."/>
            <person name="Dellagostin O.A."/>
        </authorList>
    </citation>
    <scope>NUCLEOTIDE SEQUENCE [LARGE SCALE GENOMIC DNA]</scope>
    <source>
        <strain evidence="1 2">U160</strain>
    </source>
</reference>
<organism evidence="1 2">
    <name type="scientific">Leptospira santarosai</name>
    <dbReference type="NCBI Taxonomy" id="28183"/>
    <lineage>
        <taxon>Bacteria</taxon>
        <taxon>Pseudomonadati</taxon>
        <taxon>Spirochaetota</taxon>
        <taxon>Spirochaetia</taxon>
        <taxon>Leptospirales</taxon>
        <taxon>Leptospiraceae</taxon>
        <taxon>Leptospira</taxon>
    </lineage>
</organism>
<gene>
    <name evidence="1" type="ORF">XB16_0064</name>
</gene>